<protein>
    <submittedName>
        <fullName evidence="1">Nucleoside 2-deoxyribosyltransferase domain-containing protein</fullName>
    </submittedName>
</protein>
<keyword evidence="2" id="KW-1185">Reference proteome</keyword>
<evidence type="ECO:0000313" key="1">
    <source>
        <dbReference type="EMBL" id="MFB9097247.1"/>
    </source>
</evidence>
<comment type="caution">
    <text evidence="1">The sequence shown here is derived from an EMBL/GenBank/DDBJ whole genome shotgun (WGS) entry which is preliminary data.</text>
</comment>
<dbReference type="InterPro" id="IPR039470">
    <property type="entry name" value="Nuc_deoxyri_tr2"/>
</dbReference>
<proteinExistence type="predicted"/>
<organism evidence="1 2">
    <name type="scientific">Flavobacterium jumunjinense</name>
    <dbReference type="NCBI Taxonomy" id="998845"/>
    <lineage>
        <taxon>Bacteria</taxon>
        <taxon>Pseudomonadati</taxon>
        <taxon>Bacteroidota</taxon>
        <taxon>Flavobacteriia</taxon>
        <taxon>Flavobacteriales</taxon>
        <taxon>Flavobacteriaceae</taxon>
        <taxon>Flavobacterium</taxon>
    </lineage>
</organism>
<evidence type="ECO:0000313" key="2">
    <source>
        <dbReference type="Proteomes" id="UP001589607"/>
    </source>
</evidence>
<name>A0ABV5GPH0_9FLAO</name>
<accession>A0ABV5GPH0</accession>
<reference evidence="1 2" key="1">
    <citation type="submission" date="2024-09" db="EMBL/GenBank/DDBJ databases">
        <authorList>
            <person name="Sun Q."/>
            <person name="Mori K."/>
        </authorList>
    </citation>
    <scope>NUCLEOTIDE SEQUENCE [LARGE SCALE GENOMIC DNA]</scope>
    <source>
        <strain evidence="1 2">CECT 7955</strain>
    </source>
</reference>
<dbReference type="Gene3D" id="3.40.50.450">
    <property type="match status" value="1"/>
</dbReference>
<dbReference type="RefSeq" id="WP_236457834.1">
    <property type="nucleotide sequence ID" value="NZ_CBCSGE010000005.1"/>
</dbReference>
<sequence length="199" mass="23053">METIRTLFSREHETVLPNLGVFLAGPTPPNERMESGWRRVILDKLLKDERLDPSMLIVSPEPESGNWNTIEKSNTSLLNKVHNDQIAWEWQYLGLCDITAFWLPTYFSEEKAGNFPNNIGPTSRWEFGYYFQEYLKNPQKKHFIVGAPEDAESVNWAKKLVASHGIKWHVLEKGDKEKQVADSFIEEIASTLVKNKWVF</sequence>
<gene>
    <name evidence="1" type="ORF">ACFFVF_12025</name>
</gene>
<dbReference type="Proteomes" id="UP001589607">
    <property type="component" value="Unassembled WGS sequence"/>
</dbReference>
<dbReference type="EMBL" id="JBHMEY010000042">
    <property type="protein sequence ID" value="MFB9097247.1"/>
    <property type="molecule type" value="Genomic_DNA"/>
</dbReference>
<dbReference type="Pfam" id="PF15891">
    <property type="entry name" value="Nuc_deoxyri_tr2"/>
    <property type="match status" value="1"/>
</dbReference>